<dbReference type="Pfam" id="PF04780">
    <property type="entry name" value="DUF629"/>
    <property type="match status" value="1"/>
</dbReference>
<dbReference type="AlphaFoldDB" id="A0A0E0LYY0"/>
<protein>
    <recommendedName>
        <fullName evidence="2">DUF629 domain-containing protein</fullName>
    </recommendedName>
</protein>
<dbReference type="PANTHER" id="PTHR34465">
    <property type="entry name" value="CARBOXYL-TERMINAL HYDROLASE-LIKE PROTEIN, PUTATIVE (DUF627 AND DUF629)-RELATED"/>
    <property type="match status" value="1"/>
</dbReference>
<name>A0A0E0LYY0_ORYPU</name>
<dbReference type="EnsemblPlants" id="OPUNC09G02330.1">
    <property type="protein sequence ID" value="OPUNC09G02330.1"/>
    <property type="gene ID" value="OPUNC09G02330"/>
</dbReference>
<dbReference type="HOGENOM" id="CLU_910256_0_0_1"/>
<dbReference type="Proteomes" id="UP000026962">
    <property type="component" value="Chromosome 9"/>
</dbReference>
<organism evidence="3">
    <name type="scientific">Oryza punctata</name>
    <name type="common">Red rice</name>
    <dbReference type="NCBI Taxonomy" id="4537"/>
    <lineage>
        <taxon>Eukaryota</taxon>
        <taxon>Viridiplantae</taxon>
        <taxon>Streptophyta</taxon>
        <taxon>Embryophyta</taxon>
        <taxon>Tracheophyta</taxon>
        <taxon>Spermatophyta</taxon>
        <taxon>Magnoliopsida</taxon>
        <taxon>Liliopsida</taxon>
        <taxon>Poales</taxon>
        <taxon>Poaceae</taxon>
        <taxon>BOP clade</taxon>
        <taxon>Oryzoideae</taxon>
        <taxon>Oryzeae</taxon>
        <taxon>Oryzinae</taxon>
        <taxon>Oryza</taxon>
    </lineage>
</organism>
<feature type="region of interest" description="Disordered" evidence="1">
    <location>
        <begin position="55"/>
        <end position="75"/>
    </location>
</feature>
<evidence type="ECO:0000259" key="2">
    <source>
        <dbReference type="Pfam" id="PF04780"/>
    </source>
</evidence>
<dbReference type="InterPro" id="IPR006865">
    <property type="entry name" value="DUF629"/>
</dbReference>
<dbReference type="PANTHER" id="PTHR34465:SF3">
    <property type="entry name" value="OS09G0547900 PROTEIN"/>
    <property type="match status" value="1"/>
</dbReference>
<sequence>MEAMRLDREGRHNEVIAHADELAAKHPEYAVVLHLASGDGSDGQASCDRAICMEEPTDPREEDVPPGSIPGEKPEDRKSYIRTELKFLLQKRVLSCRDYWCSLASEKQDSFRLVGLNSLHEHFDVFYQDDQEAAKTISDALNFVKKNKSWRFWICPYCVGKKIPDIDSLLQNMRNKHPEGGFWTKLLSVLDPKSISGTYQGDHFSDTATTCQDSQQNYVLHFKRMDDIFKYLFLRAADKIKEKPFSQIREEKCRKGIFIFEKIKLKMKNAPTNMLSSEVSEFCQSPQTGFNPNPFEISCGLYNPSG</sequence>
<proteinExistence type="predicted"/>
<accession>A0A0E0LYY0</accession>
<reference evidence="3" key="1">
    <citation type="submission" date="2015-04" db="UniProtKB">
        <authorList>
            <consortium name="EnsemblPlants"/>
        </authorList>
    </citation>
    <scope>IDENTIFICATION</scope>
</reference>
<keyword evidence="4" id="KW-1185">Reference proteome</keyword>
<evidence type="ECO:0000313" key="4">
    <source>
        <dbReference type="Proteomes" id="UP000026962"/>
    </source>
</evidence>
<dbReference type="Gramene" id="OPUNC09G02330.1">
    <property type="protein sequence ID" value="OPUNC09G02330.1"/>
    <property type="gene ID" value="OPUNC09G02330"/>
</dbReference>
<evidence type="ECO:0000313" key="3">
    <source>
        <dbReference type="EnsemblPlants" id="OPUNC09G02330.1"/>
    </source>
</evidence>
<evidence type="ECO:0000256" key="1">
    <source>
        <dbReference type="SAM" id="MobiDB-lite"/>
    </source>
</evidence>
<feature type="domain" description="DUF629" evidence="2">
    <location>
        <begin position="97"/>
        <end position="178"/>
    </location>
</feature>
<reference evidence="3" key="2">
    <citation type="submission" date="2018-05" db="EMBL/GenBank/DDBJ databases">
        <title>OpunRS2 (Oryza punctata Reference Sequence Version 2).</title>
        <authorList>
            <person name="Zhang J."/>
            <person name="Kudrna D."/>
            <person name="Lee S."/>
            <person name="Talag J."/>
            <person name="Welchert J."/>
            <person name="Wing R.A."/>
        </authorList>
    </citation>
    <scope>NUCLEOTIDE SEQUENCE [LARGE SCALE GENOMIC DNA]</scope>
</reference>